<dbReference type="PROSITE" id="PS01075">
    <property type="entry name" value="ACETATE_KINASE_1"/>
    <property type="match status" value="1"/>
</dbReference>
<dbReference type="PANTHER" id="PTHR21060">
    <property type="entry name" value="ACETATE KINASE"/>
    <property type="match status" value="1"/>
</dbReference>
<name>A0A921JWQ3_9LACO</name>
<dbReference type="PRINTS" id="PR00471">
    <property type="entry name" value="ACETATEKNASE"/>
</dbReference>
<dbReference type="PROSITE" id="PS01076">
    <property type="entry name" value="ACETATE_KINASE_2"/>
    <property type="match status" value="1"/>
</dbReference>
<keyword evidence="2 6" id="KW-0808">Transferase</keyword>
<comment type="pathway">
    <text evidence="6">Metabolic intermediate biosynthesis; acetyl-CoA biosynthesis; acetyl-CoA from acetate: step 1/2.</text>
</comment>
<feature type="binding site" evidence="6">
    <location>
        <position position="9"/>
    </location>
    <ligand>
        <name>Mg(2+)</name>
        <dbReference type="ChEBI" id="CHEBI:18420"/>
    </ligand>
</feature>
<dbReference type="InterPro" id="IPR004372">
    <property type="entry name" value="Ac/propionate_kinase"/>
</dbReference>
<feature type="site" description="Transition state stabilizer" evidence="6">
    <location>
        <position position="179"/>
    </location>
</feature>
<evidence type="ECO:0000313" key="9">
    <source>
        <dbReference type="Proteomes" id="UP000721920"/>
    </source>
</evidence>
<dbReference type="GO" id="GO:0006085">
    <property type="term" value="P:acetyl-CoA biosynthetic process"/>
    <property type="evidence" value="ECO:0007669"/>
    <property type="project" value="UniProtKB-UniRule"/>
</dbReference>
<feature type="binding site" evidence="6">
    <location>
        <begin position="206"/>
        <end position="210"/>
    </location>
    <ligand>
        <name>ATP</name>
        <dbReference type="ChEBI" id="CHEBI:30616"/>
    </ligand>
</feature>
<feature type="binding site" evidence="6">
    <location>
        <position position="380"/>
    </location>
    <ligand>
        <name>Mg(2+)</name>
        <dbReference type="ChEBI" id="CHEBI:18420"/>
    </ligand>
</feature>
<comment type="function">
    <text evidence="6">Catalyzes the formation of acetyl phosphate from acetate and ATP. Can also catalyze the reverse reaction.</text>
</comment>
<dbReference type="SUPFAM" id="SSF53067">
    <property type="entry name" value="Actin-like ATPase domain"/>
    <property type="match status" value="2"/>
</dbReference>
<comment type="subunit">
    <text evidence="6">Homodimer.</text>
</comment>
<evidence type="ECO:0000256" key="6">
    <source>
        <dbReference type="HAMAP-Rule" id="MF_00020"/>
    </source>
</evidence>
<feature type="binding site" evidence="6">
    <location>
        <position position="90"/>
    </location>
    <ligand>
        <name>substrate</name>
    </ligand>
</feature>
<evidence type="ECO:0000256" key="5">
    <source>
        <dbReference type="ARBA" id="ARBA00022840"/>
    </source>
</evidence>
<reference evidence="8" key="2">
    <citation type="submission" date="2021-09" db="EMBL/GenBank/DDBJ databases">
        <authorList>
            <person name="Gilroy R."/>
        </authorList>
    </citation>
    <scope>NUCLEOTIDE SEQUENCE</scope>
    <source>
        <strain evidence="8">CHK173-2145</strain>
    </source>
</reference>
<comment type="catalytic activity">
    <reaction evidence="6">
        <text>acetate + ATP = acetyl phosphate + ADP</text>
        <dbReference type="Rhea" id="RHEA:11352"/>
        <dbReference type="ChEBI" id="CHEBI:22191"/>
        <dbReference type="ChEBI" id="CHEBI:30089"/>
        <dbReference type="ChEBI" id="CHEBI:30616"/>
        <dbReference type="ChEBI" id="CHEBI:456216"/>
        <dbReference type="EC" id="2.7.2.1"/>
    </reaction>
</comment>
<sequence>MAEKILAINAGSSSLKFKLYEMPAETVLMSGQLDRIGSKTSTFTYVIAGKQSKLVSPIADFVAAIQLVIDTLLSSHVITSKAEIIGVGHRISHGGKYYSQPVVVDADVKAKIHELSVLSPLHNPVNLLGIEAFEKLLPEAQEVAIFDTAFHHTIPAKAYMYALPYSYYVDHGIRRYGFHGPSHEYIAQRAPELFGRKQTHRMISCHLGNGGSLTALLDGQSVNSSMGFTPLAGIVMGTRSGDIDPEIIPYIEEELHMDSHAVREMLNQDSGLLGLSGISNDIRDLDIAAEAGNQRAQLALDVYVHQIQQYIGAYTTDLQGLDTLVFTAGIGEHSALIRQRVCDNLGYLGVRLDPEKNHANALSIEAADSRVKVAVIPTDEEIVIARDVVQALANQG</sequence>
<keyword evidence="6" id="KW-0479">Metal-binding</keyword>
<comment type="similarity">
    <text evidence="1 6 7">Belongs to the acetokinase family.</text>
</comment>
<evidence type="ECO:0000313" key="8">
    <source>
        <dbReference type="EMBL" id="HJE87415.1"/>
    </source>
</evidence>
<dbReference type="CDD" id="cd24010">
    <property type="entry name" value="ASKHA_NBD_AcK_PK"/>
    <property type="match status" value="1"/>
</dbReference>
<dbReference type="GO" id="GO:0008776">
    <property type="term" value="F:acetate kinase activity"/>
    <property type="evidence" value="ECO:0007669"/>
    <property type="project" value="UniProtKB-UniRule"/>
</dbReference>
<keyword evidence="3 6" id="KW-0547">Nucleotide-binding</keyword>
<dbReference type="GO" id="GO:0000287">
    <property type="term" value="F:magnesium ion binding"/>
    <property type="evidence" value="ECO:0007669"/>
    <property type="project" value="UniProtKB-UniRule"/>
</dbReference>
<evidence type="ECO:0000256" key="4">
    <source>
        <dbReference type="ARBA" id="ARBA00022777"/>
    </source>
</evidence>
<evidence type="ECO:0000256" key="2">
    <source>
        <dbReference type="ARBA" id="ARBA00022679"/>
    </source>
</evidence>
<dbReference type="InterPro" id="IPR000890">
    <property type="entry name" value="Aliphatic_acid_kin_short-chain"/>
</dbReference>
<dbReference type="InterPro" id="IPR043129">
    <property type="entry name" value="ATPase_NBD"/>
</dbReference>
<dbReference type="EMBL" id="DYXN01000112">
    <property type="protein sequence ID" value="HJE87415.1"/>
    <property type="molecule type" value="Genomic_DNA"/>
</dbReference>
<evidence type="ECO:0000256" key="3">
    <source>
        <dbReference type="ARBA" id="ARBA00022741"/>
    </source>
</evidence>
<feature type="binding site" evidence="6">
    <location>
        <position position="16"/>
    </location>
    <ligand>
        <name>ATP</name>
        <dbReference type="ChEBI" id="CHEBI:30616"/>
    </ligand>
</feature>
<dbReference type="HAMAP" id="MF_00020">
    <property type="entry name" value="Acetate_kinase"/>
    <property type="match status" value="1"/>
</dbReference>
<feature type="active site" description="Proton donor/acceptor" evidence="6">
    <location>
        <position position="147"/>
    </location>
</feature>
<dbReference type="EC" id="2.7.2.1" evidence="6"/>
<organism evidence="8 9">
    <name type="scientific">Levilactobacillus hammesii</name>
    <dbReference type="NCBI Taxonomy" id="267633"/>
    <lineage>
        <taxon>Bacteria</taxon>
        <taxon>Bacillati</taxon>
        <taxon>Bacillota</taxon>
        <taxon>Bacilli</taxon>
        <taxon>Lactobacillales</taxon>
        <taxon>Lactobacillaceae</taxon>
        <taxon>Levilactobacillus</taxon>
    </lineage>
</organism>
<comment type="caution">
    <text evidence="8">The sequence shown here is derived from an EMBL/GenBank/DDBJ whole genome shotgun (WGS) entry which is preliminary data.</text>
</comment>
<gene>
    <name evidence="6" type="primary">ackA</name>
    <name evidence="8" type="ORF">K8U88_07485</name>
</gene>
<keyword evidence="6" id="KW-0460">Magnesium</keyword>
<dbReference type="AlphaFoldDB" id="A0A921JWQ3"/>
<dbReference type="Pfam" id="PF00871">
    <property type="entry name" value="Acetate_kinase"/>
    <property type="match status" value="1"/>
</dbReference>
<protein>
    <recommendedName>
        <fullName evidence="6">Acetate kinase</fullName>
        <ecNumber evidence="6">2.7.2.1</ecNumber>
    </recommendedName>
    <alternativeName>
        <fullName evidence="6">Acetokinase</fullName>
    </alternativeName>
</protein>
<evidence type="ECO:0000256" key="1">
    <source>
        <dbReference type="ARBA" id="ARBA00008748"/>
    </source>
</evidence>
<dbReference type="NCBIfam" id="TIGR00016">
    <property type="entry name" value="ackA"/>
    <property type="match status" value="1"/>
</dbReference>
<dbReference type="PANTHER" id="PTHR21060:SF15">
    <property type="entry name" value="ACETATE KINASE-RELATED"/>
    <property type="match status" value="1"/>
</dbReference>
<feature type="site" description="Transition state stabilizer" evidence="6">
    <location>
        <position position="239"/>
    </location>
</feature>
<evidence type="ECO:0000256" key="7">
    <source>
        <dbReference type="RuleBase" id="RU003835"/>
    </source>
</evidence>
<keyword evidence="5 6" id="KW-0067">ATP-binding</keyword>
<dbReference type="PIRSF" id="PIRSF000722">
    <property type="entry name" value="Acetate_prop_kin"/>
    <property type="match status" value="1"/>
</dbReference>
<dbReference type="Proteomes" id="UP000721920">
    <property type="component" value="Unassembled WGS sequence"/>
</dbReference>
<keyword evidence="6" id="KW-0963">Cytoplasm</keyword>
<reference evidence="8" key="1">
    <citation type="journal article" date="2021" name="PeerJ">
        <title>Extensive microbial diversity within the chicken gut microbiome revealed by metagenomics and culture.</title>
        <authorList>
            <person name="Gilroy R."/>
            <person name="Ravi A."/>
            <person name="Getino M."/>
            <person name="Pursley I."/>
            <person name="Horton D.L."/>
            <person name="Alikhan N.F."/>
            <person name="Baker D."/>
            <person name="Gharbi K."/>
            <person name="Hall N."/>
            <person name="Watson M."/>
            <person name="Adriaenssens E.M."/>
            <person name="Foster-Nyarko E."/>
            <person name="Jarju S."/>
            <person name="Secka A."/>
            <person name="Antonio M."/>
            <person name="Oren A."/>
            <person name="Chaudhuri R.R."/>
            <person name="La Ragione R."/>
            <person name="Hildebrand F."/>
            <person name="Pallen M.J."/>
        </authorList>
    </citation>
    <scope>NUCLEOTIDE SEQUENCE</scope>
    <source>
        <strain evidence="8">CHK173-2145</strain>
    </source>
</reference>
<accession>A0A921JWQ3</accession>
<dbReference type="GO" id="GO:0006083">
    <property type="term" value="P:acetate metabolic process"/>
    <property type="evidence" value="ECO:0007669"/>
    <property type="project" value="TreeGrafter"/>
</dbReference>
<dbReference type="GO" id="GO:0005737">
    <property type="term" value="C:cytoplasm"/>
    <property type="evidence" value="ECO:0007669"/>
    <property type="project" value="UniProtKB-SubCell"/>
</dbReference>
<dbReference type="GO" id="GO:0005524">
    <property type="term" value="F:ATP binding"/>
    <property type="evidence" value="ECO:0007669"/>
    <property type="project" value="UniProtKB-KW"/>
</dbReference>
<proteinExistence type="inferred from homology"/>
<dbReference type="Gene3D" id="3.30.420.40">
    <property type="match status" value="2"/>
</dbReference>
<feature type="binding site" evidence="6">
    <location>
        <begin position="281"/>
        <end position="283"/>
    </location>
    <ligand>
        <name>ATP</name>
        <dbReference type="ChEBI" id="CHEBI:30616"/>
    </ligand>
</feature>
<comment type="cofactor">
    <cofactor evidence="6">
        <name>Mg(2+)</name>
        <dbReference type="ChEBI" id="CHEBI:18420"/>
    </cofactor>
    <cofactor evidence="6">
        <name>Mn(2+)</name>
        <dbReference type="ChEBI" id="CHEBI:29035"/>
    </cofactor>
    <text evidence="6">Mg(2+). Can also accept Mn(2+).</text>
</comment>
<feature type="binding site" evidence="6">
    <location>
        <begin position="329"/>
        <end position="333"/>
    </location>
    <ligand>
        <name>ATP</name>
        <dbReference type="ChEBI" id="CHEBI:30616"/>
    </ligand>
</feature>
<keyword evidence="4 6" id="KW-0418">Kinase</keyword>
<comment type="subcellular location">
    <subcellularLocation>
        <location evidence="6">Cytoplasm</location>
    </subcellularLocation>
</comment>
<dbReference type="InterPro" id="IPR023865">
    <property type="entry name" value="Aliphatic_acid_kinase_CS"/>
</dbReference>